<dbReference type="AlphaFoldDB" id="A0A0W1R4W1"/>
<feature type="compositionally biased region" description="Polar residues" evidence="1">
    <location>
        <begin position="7"/>
        <end position="24"/>
    </location>
</feature>
<gene>
    <name evidence="3" type="ORF">AUR64_19515</name>
</gene>
<proteinExistence type="predicted"/>
<evidence type="ECO:0000259" key="2">
    <source>
        <dbReference type="Pfam" id="PF24035"/>
    </source>
</evidence>
<dbReference type="EMBL" id="LOPU01000031">
    <property type="protein sequence ID" value="KTG08419.1"/>
    <property type="molecule type" value="Genomic_DNA"/>
</dbReference>
<dbReference type="RefSeq" id="WP_058583139.1">
    <property type="nucleotide sequence ID" value="NZ_LOPU01000031.1"/>
</dbReference>
<comment type="caution">
    <text evidence="3">The sequence shown here is derived from an EMBL/GenBank/DDBJ whole genome shotgun (WGS) entry which is preliminary data.</text>
</comment>
<protein>
    <recommendedName>
        <fullName evidence="2">DUF7344 domain-containing protein</fullName>
    </recommendedName>
</protein>
<evidence type="ECO:0000313" key="4">
    <source>
        <dbReference type="Proteomes" id="UP000054387"/>
    </source>
</evidence>
<reference evidence="3 4" key="1">
    <citation type="submission" date="2015-12" db="EMBL/GenBank/DDBJ databases">
        <title>Haloprofundus marisrubri gen. nov., sp. nov., an extremely halophilic archaeon isolated from the Discovery deep brine-seawater interface in the Red Sea.</title>
        <authorList>
            <person name="Zhang G."/>
            <person name="Stingl U."/>
            <person name="Rashid M."/>
        </authorList>
    </citation>
    <scope>NUCLEOTIDE SEQUENCE [LARGE SCALE GENOMIC DNA]</scope>
    <source>
        <strain evidence="3 4">SB9</strain>
    </source>
</reference>
<dbReference type="OrthoDB" id="290356at2157"/>
<organism evidence="3 4">
    <name type="scientific">Haloprofundus marisrubri</name>
    <dbReference type="NCBI Taxonomy" id="1514971"/>
    <lineage>
        <taxon>Archaea</taxon>
        <taxon>Methanobacteriati</taxon>
        <taxon>Methanobacteriota</taxon>
        <taxon>Stenosarchaea group</taxon>
        <taxon>Halobacteria</taxon>
        <taxon>Halobacteriales</taxon>
        <taxon>Haloferacaceae</taxon>
        <taxon>Haloprofundus</taxon>
    </lineage>
</organism>
<sequence>MHDRPVDSSTSELGSRPVTSLSTGQLQTLFASTRRQQVVRALRTCSQPTPLDELVETVVAQNPEDIPNEAAVRRRLRVSLYHVDLPKLAEADIVRFDETERVVTELSDDIDGVRL</sequence>
<feature type="domain" description="DUF7344" evidence="2">
    <location>
        <begin position="29"/>
        <end position="104"/>
    </location>
</feature>
<evidence type="ECO:0000256" key="1">
    <source>
        <dbReference type="SAM" id="MobiDB-lite"/>
    </source>
</evidence>
<name>A0A0W1R4W1_9EURY</name>
<dbReference type="InterPro" id="IPR055768">
    <property type="entry name" value="DUF7344"/>
</dbReference>
<dbReference type="STRING" id="1514971.AUR64_19515"/>
<dbReference type="Proteomes" id="UP000054387">
    <property type="component" value="Unassembled WGS sequence"/>
</dbReference>
<accession>A0A0W1R4W1</accession>
<evidence type="ECO:0000313" key="3">
    <source>
        <dbReference type="EMBL" id="KTG08419.1"/>
    </source>
</evidence>
<dbReference type="Pfam" id="PF24035">
    <property type="entry name" value="DUF7344"/>
    <property type="match status" value="1"/>
</dbReference>
<keyword evidence="4" id="KW-1185">Reference proteome</keyword>
<feature type="region of interest" description="Disordered" evidence="1">
    <location>
        <begin position="1"/>
        <end position="24"/>
    </location>
</feature>